<keyword evidence="1" id="KW-0732">Signal</keyword>
<comment type="caution">
    <text evidence="2">The sequence shown here is derived from an EMBL/GenBank/DDBJ whole genome shotgun (WGS) entry which is preliminary data.</text>
</comment>
<evidence type="ECO:0000313" key="2">
    <source>
        <dbReference type="EMBL" id="HGK28975.1"/>
    </source>
</evidence>
<gene>
    <name evidence="2" type="ORF">ENS41_08550</name>
</gene>
<protein>
    <submittedName>
        <fullName evidence="2">T9SS type A sorting domain-containing protein</fullName>
    </submittedName>
</protein>
<dbReference type="InterPro" id="IPR026444">
    <property type="entry name" value="Secre_tail"/>
</dbReference>
<name>A0A7C4GHJ0_UNCW3</name>
<sequence>MFRRLAVLSLVCFALPLSAQPDQGGPDGFGYYYESSQDPGDSVRFSWLDPAGHTPISEWTPDPDDGWARIPLPGSFPFYCDTLDSIIVCTNGFLQHPTTSASYLNRPFPVPAVPSLICLFWDDLSTAMSGTVLRYDEPSGLFTAITWQNVVRFNTSETLSAQVLLFGDGRIRLNYLRAPANSRSSTIGIQGNSGTEGRYLEYVCDGQPPGHIPADSTSIVFFVRRLEHDVGVVRIVSPAGWVPAAQQVPVSATVRNYGSVSANFPVRAVIQRGRFPYDTLFDRSVTVTDLAPGDTFRCYFGDFLTATRPDSWLVSVRTDLSFDQYPRNDTAGGIAFSFPPVFGSVLATWDFPTIGTGFNLAGITFRPDSDRFYVAVNDPNRVVSFPSADPTVLRSEAFELQNFLGDDVIWGIVWDESRPGFWLTHTPEHGTGTILARYNEDGTYAGDTWDISGTIPDVWLAGIDCGPDNTLYATGIGGNNHVYHLDPVHRTVLGQLGSPTASWRACSWVGDHDLHLLTGGWNNHLMVQLDRSGNVIRTASSPDLADIDVYRPSPPPADSFIWAYRTRNNDLNTIERVSLGVIWSNTGIDLLPTPPLPLPTISVRPNPATGSFVKVRHPFNALPVRLELWDATGRLVSAVPVGTAEAVLPLTHPSGRRLAAGVYVLRLWHQGSSTATKLVVTTPD</sequence>
<dbReference type="EMBL" id="DSUT01000182">
    <property type="protein sequence ID" value="HGK28975.1"/>
    <property type="molecule type" value="Genomic_DNA"/>
</dbReference>
<dbReference type="NCBIfam" id="TIGR04183">
    <property type="entry name" value="Por_Secre_tail"/>
    <property type="match status" value="1"/>
</dbReference>
<reference evidence="2" key="1">
    <citation type="journal article" date="2020" name="mSystems">
        <title>Genome- and Community-Level Interaction Insights into Carbon Utilization and Element Cycling Functions of Hydrothermarchaeota in Hydrothermal Sediment.</title>
        <authorList>
            <person name="Zhou Z."/>
            <person name="Liu Y."/>
            <person name="Xu W."/>
            <person name="Pan J."/>
            <person name="Luo Z.H."/>
            <person name="Li M."/>
        </authorList>
    </citation>
    <scope>NUCLEOTIDE SEQUENCE [LARGE SCALE GENOMIC DNA]</scope>
    <source>
        <strain evidence="2">SpSt-488</strain>
    </source>
</reference>
<evidence type="ECO:0000256" key="1">
    <source>
        <dbReference type="SAM" id="SignalP"/>
    </source>
</evidence>
<feature type="chain" id="PRO_5028182164" evidence="1">
    <location>
        <begin position="20"/>
        <end position="684"/>
    </location>
</feature>
<dbReference type="AlphaFoldDB" id="A0A7C4GHJ0"/>
<organism evidence="2">
    <name type="scientific">candidate division WOR-3 bacterium</name>
    <dbReference type="NCBI Taxonomy" id="2052148"/>
    <lineage>
        <taxon>Bacteria</taxon>
        <taxon>Bacteria division WOR-3</taxon>
    </lineage>
</organism>
<accession>A0A7C4GHJ0</accession>
<dbReference type="SUPFAM" id="SSF63825">
    <property type="entry name" value="YWTD domain"/>
    <property type="match status" value="1"/>
</dbReference>
<proteinExistence type="predicted"/>
<feature type="signal peptide" evidence="1">
    <location>
        <begin position="1"/>
        <end position="19"/>
    </location>
</feature>